<evidence type="ECO:0000313" key="2">
    <source>
        <dbReference type="Proteomes" id="UP001596298"/>
    </source>
</evidence>
<accession>A0ABW2ADK2</accession>
<organism evidence="1 2">
    <name type="scientific">Flexivirga alba</name>
    <dbReference type="NCBI Taxonomy" id="702742"/>
    <lineage>
        <taxon>Bacteria</taxon>
        <taxon>Bacillati</taxon>
        <taxon>Actinomycetota</taxon>
        <taxon>Actinomycetes</taxon>
        <taxon>Micrococcales</taxon>
        <taxon>Dermacoccaceae</taxon>
        <taxon>Flexivirga</taxon>
    </lineage>
</organism>
<proteinExistence type="predicted"/>
<comment type="caution">
    <text evidence="1">The sequence shown here is derived from an EMBL/GenBank/DDBJ whole genome shotgun (WGS) entry which is preliminary data.</text>
</comment>
<sequence>MADVQRQLDRVVSLMRAQQPVPAIGTVGLRSARFREGYSPESVTALFDNIAEWQRQLNIRHEVNDVDSAEATAPENGRLNWSRQQQVWVREITFQSTRFGSAYETDQVDDFLDNVLRAMGNGESLPDIKSAQFHMARAGRGGYDAAAVDHFLDQLERIRPL</sequence>
<keyword evidence="2" id="KW-1185">Reference proteome</keyword>
<dbReference type="NCBIfam" id="TIGR03544">
    <property type="entry name" value="DivI1A_domain"/>
    <property type="match status" value="2"/>
</dbReference>
<dbReference type="EMBL" id="JBHSWH010000001">
    <property type="protein sequence ID" value="MFC6704973.1"/>
    <property type="molecule type" value="Genomic_DNA"/>
</dbReference>
<protein>
    <submittedName>
        <fullName evidence="1">DivIVA domain-containing protein</fullName>
    </submittedName>
</protein>
<dbReference type="Proteomes" id="UP001596298">
    <property type="component" value="Unassembled WGS sequence"/>
</dbReference>
<gene>
    <name evidence="1" type="ORF">ACFQDH_06750</name>
</gene>
<reference evidence="2" key="1">
    <citation type="journal article" date="2019" name="Int. J. Syst. Evol. Microbiol.">
        <title>The Global Catalogue of Microorganisms (GCM) 10K type strain sequencing project: providing services to taxonomists for standard genome sequencing and annotation.</title>
        <authorList>
            <consortium name="The Broad Institute Genomics Platform"/>
            <consortium name="The Broad Institute Genome Sequencing Center for Infectious Disease"/>
            <person name="Wu L."/>
            <person name="Ma J."/>
        </authorList>
    </citation>
    <scope>NUCLEOTIDE SEQUENCE [LARGE SCALE GENOMIC DNA]</scope>
    <source>
        <strain evidence="2">CCUG 58127</strain>
    </source>
</reference>
<evidence type="ECO:0000313" key="1">
    <source>
        <dbReference type="EMBL" id="MFC6704973.1"/>
    </source>
</evidence>
<name>A0ABW2ADK2_9MICO</name>
<dbReference type="RefSeq" id="WP_382399692.1">
    <property type="nucleotide sequence ID" value="NZ_JBHSWH010000001.1"/>
</dbReference>
<dbReference type="InterPro" id="IPR019933">
    <property type="entry name" value="DivIVA_domain"/>
</dbReference>